<feature type="non-terminal residue" evidence="1">
    <location>
        <position position="1"/>
    </location>
</feature>
<dbReference type="EMBL" id="CAJNOC010000723">
    <property type="protein sequence ID" value="CAF0796068.1"/>
    <property type="molecule type" value="Genomic_DNA"/>
</dbReference>
<name>A0A813SHB5_9BILA</name>
<comment type="caution">
    <text evidence="1">The sequence shown here is derived from an EMBL/GenBank/DDBJ whole genome shotgun (WGS) entry which is preliminary data.</text>
</comment>
<protein>
    <submittedName>
        <fullName evidence="1">Uncharacterized protein</fullName>
    </submittedName>
</protein>
<reference evidence="1" key="1">
    <citation type="submission" date="2021-02" db="EMBL/GenBank/DDBJ databases">
        <authorList>
            <person name="Nowell W R."/>
        </authorList>
    </citation>
    <scope>NUCLEOTIDE SEQUENCE</scope>
    <source>
        <strain evidence="1">Ploen Becks lab</strain>
    </source>
</reference>
<proteinExistence type="predicted"/>
<sequence>EVMIELKSTDNQEPEYVLVDESHESDSHDF</sequence>
<dbReference type="Proteomes" id="UP000663879">
    <property type="component" value="Unassembled WGS sequence"/>
</dbReference>
<keyword evidence="2" id="KW-1185">Reference proteome</keyword>
<evidence type="ECO:0000313" key="2">
    <source>
        <dbReference type="Proteomes" id="UP000663879"/>
    </source>
</evidence>
<gene>
    <name evidence="1" type="ORF">OXX778_LOCUS6219</name>
</gene>
<accession>A0A813SHB5</accession>
<evidence type="ECO:0000313" key="1">
    <source>
        <dbReference type="EMBL" id="CAF0796068.1"/>
    </source>
</evidence>
<organism evidence="1 2">
    <name type="scientific">Brachionus calyciflorus</name>
    <dbReference type="NCBI Taxonomy" id="104777"/>
    <lineage>
        <taxon>Eukaryota</taxon>
        <taxon>Metazoa</taxon>
        <taxon>Spiralia</taxon>
        <taxon>Gnathifera</taxon>
        <taxon>Rotifera</taxon>
        <taxon>Eurotatoria</taxon>
        <taxon>Monogononta</taxon>
        <taxon>Pseudotrocha</taxon>
        <taxon>Ploima</taxon>
        <taxon>Brachionidae</taxon>
        <taxon>Brachionus</taxon>
    </lineage>
</organism>
<dbReference type="AlphaFoldDB" id="A0A813SHB5"/>